<reference evidence="2 3" key="1">
    <citation type="submission" date="2015-12" db="EMBL/GenBank/DDBJ databases">
        <authorList>
            <person name="Shamseldin A."/>
            <person name="Moawad H."/>
            <person name="Abd El-Rahim W.M."/>
            <person name="Sadowsky M.J."/>
        </authorList>
    </citation>
    <scope>NUCLEOTIDE SEQUENCE [LARGE SCALE GENOMIC DNA]</scope>
    <source>
        <strain evidence="2 3">WF1</strain>
    </source>
</reference>
<dbReference type="Gene3D" id="1.20.120.1630">
    <property type="match status" value="1"/>
</dbReference>
<dbReference type="Pfam" id="PF06966">
    <property type="entry name" value="DUF1295"/>
    <property type="match status" value="1"/>
</dbReference>
<feature type="transmembrane region" description="Helical" evidence="1">
    <location>
        <begin position="94"/>
        <end position="117"/>
    </location>
</feature>
<feature type="transmembrane region" description="Helical" evidence="1">
    <location>
        <begin position="46"/>
        <end position="65"/>
    </location>
</feature>
<proteinExistence type="predicted"/>
<dbReference type="GO" id="GO:0016020">
    <property type="term" value="C:membrane"/>
    <property type="evidence" value="ECO:0007669"/>
    <property type="project" value="TreeGrafter"/>
</dbReference>
<protein>
    <submittedName>
        <fullName evidence="2">Uncharacterized protein</fullName>
    </submittedName>
</protein>
<keyword evidence="3" id="KW-1185">Reference proteome</keyword>
<keyword evidence="1" id="KW-0812">Transmembrane</keyword>
<dbReference type="PROSITE" id="PS50244">
    <property type="entry name" value="S5A_REDUCTASE"/>
    <property type="match status" value="1"/>
</dbReference>
<dbReference type="STRING" id="1420851.AU255_14315"/>
<dbReference type="AlphaFoldDB" id="A0A1V8M452"/>
<feature type="transmembrane region" description="Helical" evidence="1">
    <location>
        <begin position="194"/>
        <end position="212"/>
    </location>
</feature>
<dbReference type="Proteomes" id="UP000191980">
    <property type="component" value="Unassembled WGS sequence"/>
</dbReference>
<dbReference type="PANTHER" id="PTHR32251">
    <property type="entry name" value="3-OXO-5-ALPHA-STEROID 4-DEHYDROGENASE"/>
    <property type="match status" value="1"/>
</dbReference>
<keyword evidence="1" id="KW-0472">Membrane</keyword>
<sequence>MLASLAMFIAWLWQQHTKNAGIVDVIWAFGMMLAGPYYAFTGSAPSGLQSVLAALTFAWFLRLGWHLLKRFKVEQEDGRYQTLRKTLGNYSGPGFFVFFQVQAGFIWGLSLPFWAVAQNTTPNTLAISSGLLLALIALWGESRADQQLAEFRTQLENRGHTCRQGWWRYSRHPNYFFEWLHWFVYPLLGWGSEYQLQLCLAPLVMFAFLYFLTGIPYTERQALLSRGEDYRHYQQTTSAFFPWPPRNKQD</sequence>
<gene>
    <name evidence="2" type="ORF">AU255_14315</name>
</gene>
<dbReference type="EMBL" id="LPUF01000002">
    <property type="protein sequence ID" value="OQK16334.1"/>
    <property type="molecule type" value="Genomic_DNA"/>
</dbReference>
<name>A0A1V8M452_9GAMM</name>
<accession>A0A1V8M452</accession>
<feature type="transmembrane region" description="Helical" evidence="1">
    <location>
        <begin position="21"/>
        <end position="40"/>
    </location>
</feature>
<dbReference type="PANTHER" id="PTHR32251:SF17">
    <property type="entry name" value="STEROID 5-ALPHA REDUCTASE C-TERMINAL DOMAIN-CONTAINING PROTEIN"/>
    <property type="match status" value="1"/>
</dbReference>
<dbReference type="InterPro" id="IPR010721">
    <property type="entry name" value="UstE-like"/>
</dbReference>
<evidence type="ECO:0000313" key="3">
    <source>
        <dbReference type="Proteomes" id="UP000191980"/>
    </source>
</evidence>
<organism evidence="2 3">
    <name type="scientific">Methyloprofundus sedimenti</name>
    <dbReference type="NCBI Taxonomy" id="1420851"/>
    <lineage>
        <taxon>Bacteria</taxon>
        <taxon>Pseudomonadati</taxon>
        <taxon>Pseudomonadota</taxon>
        <taxon>Gammaproteobacteria</taxon>
        <taxon>Methylococcales</taxon>
        <taxon>Methylococcaceae</taxon>
        <taxon>Methyloprofundus</taxon>
    </lineage>
</organism>
<keyword evidence="1" id="KW-1133">Transmembrane helix</keyword>
<comment type="caution">
    <text evidence="2">The sequence shown here is derived from an EMBL/GenBank/DDBJ whole genome shotgun (WGS) entry which is preliminary data.</text>
</comment>
<evidence type="ECO:0000313" key="2">
    <source>
        <dbReference type="EMBL" id="OQK16334.1"/>
    </source>
</evidence>
<evidence type="ECO:0000256" key="1">
    <source>
        <dbReference type="SAM" id="Phobius"/>
    </source>
</evidence>